<evidence type="ECO:0000313" key="2">
    <source>
        <dbReference type="Proteomes" id="UP000054324"/>
    </source>
</evidence>
<sequence>FPRDPKRIYKKVYYSHASPSVVSPLHPQYRPSSLRVAYYAFGNNSRYLLPLNTSKLSCEKSSTCASLTRSSAETFACSGVRIQVRPTCDGGIVVARSPRMSAPFRCLAAIPHEGGTRAGILRECPDLDRGSREAEVGFEPRTLWSVNSRSNHLDHLAPEKHCIAVVIREATQYVINVNYDNLESSLKQGSRFTTGFSFIQCEMTQWLQRKFTDRKVRGSNPASASQLSLSRLGQPGSITALVLPSNSMAARHRKGATAERSLFIFIFYPVLQWAKKKHFRWSFILHTFQDNFVNKDFNCGLHLRALVCSLVKLANERMLDPTMSKLGQPGGIPTIILPSGGVEVRHQKVTVAERYDVAENSSTDHGRFCPYWSSSGKQSGFKQNIRLLETLELYRDISNIVPTETSGDLVQLLRHIINELTHLQINLVSTSDSTEPLVYDTPQLNVLHTGCLMFQLARYSRYRISRENQIDLQMSVFFKNSPIWVQVEHKTDGNLKTAST</sequence>
<accession>A0A074ZM30</accession>
<dbReference type="OrthoDB" id="10071111at2759"/>
<feature type="non-terminal residue" evidence="1">
    <location>
        <position position="1"/>
    </location>
</feature>
<reference evidence="1 2" key="1">
    <citation type="submission" date="2013-11" db="EMBL/GenBank/DDBJ databases">
        <title>Opisthorchis viverrini - life in the bile duct.</title>
        <authorList>
            <person name="Young N.D."/>
            <person name="Nagarajan N."/>
            <person name="Lin S.J."/>
            <person name="Korhonen P.K."/>
            <person name="Jex A.R."/>
            <person name="Hall R.S."/>
            <person name="Safavi-Hemami H."/>
            <person name="Kaewkong W."/>
            <person name="Bertrand D."/>
            <person name="Gao S."/>
            <person name="Seet Q."/>
            <person name="Wongkham S."/>
            <person name="Teh B.T."/>
            <person name="Wongkham C."/>
            <person name="Intapan P.M."/>
            <person name="Maleewong W."/>
            <person name="Yang X."/>
            <person name="Hu M."/>
            <person name="Wang Z."/>
            <person name="Hofmann A."/>
            <person name="Sternberg P.W."/>
            <person name="Tan P."/>
            <person name="Wang J."/>
            <person name="Gasser R.B."/>
        </authorList>
    </citation>
    <scope>NUCLEOTIDE SEQUENCE [LARGE SCALE GENOMIC DNA]</scope>
</reference>
<dbReference type="EMBL" id="KL596738">
    <property type="protein sequence ID" value="KER26817.1"/>
    <property type="molecule type" value="Genomic_DNA"/>
</dbReference>
<protein>
    <submittedName>
        <fullName evidence="1">Uncharacterized protein</fullName>
    </submittedName>
</protein>
<dbReference type="CTD" id="20328099"/>
<gene>
    <name evidence="1" type="ORF">T265_13932</name>
</gene>
<dbReference type="GeneID" id="20328099"/>
<dbReference type="Proteomes" id="UP000054324">
    <property type="component" value="Unassembled WGS sequence"/>
</dbReference>
<dbReference type="KEGG" id="ovi:T265_13932"/>
<evidence type="ECO:0000313" key="1">
    <source>
        <dbReference type="EMBL" id="KER26817.1"/>
    </source>
</evidence>
<proteinExistence type="predicted"/>
<name>A0A074ZM30_OPIVI</name>
<keyword evidence="2" id="KW-1185">Reference proteome</keyword>
<organism evidence="1 2">
    <name type="scientific">Opisthorchis viverrini</name>
    <name type="common">Southeast Asian liver fluke</name>
    <dbReference type="NCBI Taxonomy" id="6198"/>
    <lineage>
        <taxon>Eukaryota</taxon>
        <taxon>Metazoa</taxon>
        <taxon>Spiralia</taxon>
        <taxon>Lophotrochozoa</taxon>
        <taxon>Platyhelminthes</taxon>
        <taxon>Trematoda</taxon>
        <taxon>Digenea</taxon>
        <taxon>Opisthorchiida</taxon>
        <taxon>Opisthorchiata</taxon>
        <taxon>Opisthorchiidae</taxon>
        <taxon>Opisthorchis</taxon>
    </lineage>
</organism>
<dbReference type="RefSeq" id="XP_009169464.1">
    <property type="nucleotide sequence ID" value="XM_009171200.1"/>
</dbReference>
<dbReference type="AlphaFoldDB" id="A0A074ZM30"/>